<dbReference type="InterPro" id="IPR000164">
    <property type="entry name" value="Histone_H3/CENP-A"/>
</dbReference>
<dbReference type="PANTHER" id="PTHR45810:SF1">
    <property type="entry name" value="HISTONE H3-LIKE CENTROMERIC PROTEIN A"/>
    <property type="match status" value="1"/>
</dbReference>
<dbReference type="InterPro" id="IPR007125">
    <property type="entry name" value="H2A/H2B/H3"/>
</dbReference>
<sequence>MKSKNAAVINGKEIKLKTPKSTSTPMNKEKKRKSDSPLVIANKKRRNIERSGNNTINNETPNKTTSKSRNDTTTHRRIKPGIKALKEIRYYQKTDHLLIPKLSFCRVVKEIIISTSKSDFRIQSQALAALQEATEAFMVRYMQDANMCAIHANRVTIQPKDMKLVAYFDKHL</sequence>
<gene>
    <name evidence="5" type="primary">LOC100203456</name>
</gene>
<dbReference type="PRINTS" id="PR00622">
    <property type="entry name" value="HISTONEH3"/>
</dbReference>
<evidence type="ECO:0000313" key="4">
    <source>
        <dbReference type="Proteomes" id="UP001652625"/>
    </source>
</evidence>
<keyword evidence="4" id="KW-1185">Reference proteome</keyword>
<dbReference type="CDD" id="cd22911">
    <property type="entry name" value="HFD_H3"/>
    <property type="match status" value="1"/>
</dbReference>
<comment type="similarity">
    <text evidence="1">Belongs to the histone H3 family.</text>
</comment>
<reference evidence="4" key="1">
    <citation type="submission" date="2025-05" db="UniProtKB">
        <authorList>
            <consortium name="RefSeq"/>
        </authorList>
    </citation>
    <scope>NUCLEOTIDE SEQUENCE [LARGE SCALE GENOMIC DNA]</scope>
</reference>
<evidence type="ECO:0000256" key="1">
    <source>
        <dbReference type="ARBA" id="ARBA00010343"/>
    </source>
</evidence>
<dbReference type="Gene3D" id="1.10.20.10">
    <property type="entry name" value="Histone, subunit A"/>
    <property type="match status" value="1"/>
</dbReference>
<evidence type="ECO:0000256" key="2">
    <source>
        <dbReference type="SAM" id="MobiDB-lite"/>
    </source>
</evidence>
<dbReference type="GeneID" id="100203456"/>
<name>A0ABM4BCH2_HYDVU</name>
<reference evidence="5" key="2">
    <citation type="submission" date="2025-08" db="UniProtKB">
        <authorList>
            <consortium name="RefSeq"/>
        </authorList>
    </citation>
    <scope>IDENTIFICATION</scope>
</reference>
<dbReference type="RefSeq" id="XP_065646646.1">
    <property type="nucleotide sequence ID" value="XM_065790574.1"/>
</dbReference>
<organism evidence="4 5">
    <name type="scientific">Hydra vulgaris</name>
    <name type="common">Hydra</name>
    <name type="synonym">Hydra attenuata</name>
    <dbReference type="NCBI Taxonomy" id="6087"/>
    <lineage>
        <taxon>Eukaryota</taxon>
        <taxon>Metazoa</taxon>
        <taxon>Cnidaria</taxon>
        <taxon>Hydrozoa</taxon>
        <taxon>Hydroidolina</taxon>
        <taxon>Anthoathecata</taxon>
        <taxon>Aplanulata</taxon>
        <taxon>Hydridae</taxon>
        <taxon>Hydra</taxon>
    </lineage>
</organism>
<accession>A0ABM4BCH2</accession>
<feature type="region of interest" description="Disordered" evidence="2">
    <location>
        <begin position="1"/>
        <end position="75"/>
    </location>
</feature>
<proteinExistence type="inferred from homology"/>
<dbReference type="SUPFAM" id="SSF47113">
    <property type="entry name" value="Histone-fold"/>
    <property type="match status" value="1"/>
</dbReference>
<dbReference type="Pfam" id="PF00125">
    <property type="entry name" value="Histone"/>
    <property type="match status" value="1"/>
</dbReference>
<protein>
    <submittedName>
        <fullName evidence="5">Histone H3-4 isoform X2</fullName>
    </submittedName>
</protein>
<dbReference type="SMART" id="SM00428">
    <property type="entry name" value="H3"/>
    <property type="match status" value="1"/>
</dbReference>
<feature type="compositionally biased region" description="Polar residues" evidence="2">
    <location>
        <begin position="50"/>
        <end position="67"/>
    </location>
</feature>
<evidence type="ECO:0000259" key="3">
    <source>
        <dbReference type="Pfam" id="PF00125"/>
    </source>
</evidence>
<dbReference type="InterPro" id="IPR009072">
    <property type="entry name" value="Histone-fold"/>
</dbReference>
<dbReference type="PANTHER" id="PTHR45810">
    <property type="entry name" value="HISTONE H3.2"/>
    <property type="match status" value="1"/>
</dbReference>
<evidence type="ECO:0000313" key="5">
    <source>
        <dbReference type="RefSeq" id="XP_065646646.1"/>
    </source>
</evidence>
<feature type="domain" description="Core Histone H2A/H2B/H3" evidence="3">
    <location>
        <begin position="81"/>
        <end position="167"/>
    </location>
</feature>
<dbReference type="Proteomes" id="UP001652625">
    <property type="component" value="Chromosome 02"/>
</dbReference>